<name>A0A9Q1JY84_9CARY</name>
<gene>
    <name evidence="2" type="ORF">Cgig2_010983</name>
</gene>
<evidence type="ECO:0000313" key="2">
    <source>
        <dbReference type="EMBL" id="KAJ8433007.1"/>
    </source>
</evidence>
<proteinExistence type="predicted"/>
<keyword evidence="3" id="KW-1185">Reference proteome</keyword>
<organism evidence="2 3">
    <name type="scientific">Carnegiea gigantea</name>
    <dbReference type="NCBI Taxonomy" id="171969"/>
    <lineage>
        <taxon>Eukaryota</taxon>
        <taxon>Viridiplantae</taxon>
        <taxon>Streptophyta</taxon>
        <taxon>Embryophyta</taxon>
        <taxon>Tracheophyta</taxon>
        <taxon>Spermatophyta</taxon>
        <taxon>Magnoliopsida</taxon>
        <taxon>eudicotyledons</taxon>
        <taxon>Gunneridae</taxon>
        <taxon>Pentapetalae</taxon>
        <taxon>Caryophyllales</taxon>
        <taxon>Cactineae</taxon>
        <taxon>Cactaceae</taxon>
        <taxon>Cactoideae</taxon>
        <taxon>Echinocereeae</taxon>
        <taxon>Carnegiea</taxon>
    </lineage>
</organism>
<evidence type="ECO:0000256" key="1">
    <source>
        <dbReference type="SAM" id="MobiDB-lite"/>
    </source>
</evidence>
<dbReference type="OrthoDB" id="1746852at2759"/>
<feature type="compositionally biased region" description="Polar residues" evidence="1">
    <location>
        <begin position="62"/>
        <end position="105"/>
    </location>
</feature>
<feature type="compositionally biased region" description="Basic and acidic residues" evidence="1">
    <location>
        <begin position="46"/>
        <end position="61"/>
    </location>
</feature>
<feature type="region of interest" description="Disordered" evidence="1">
    <location>
        <begin position="41"/>
        <end position="126"/>
    </location>
</feature>
<dbReference type="AlphaFoldDB" id="A0A9Q1JY84"/>
<evidence type="ECO:0000313" key="3">
    <source>
        <dbReference type="Proteomes" id="UP001153076"/>
    </source>
</evidence>
<reference evidence="2" key="1">
    <citation type="submission" date="2022-04" db="EMBL/GenBank/DDBJ databases">
        <title>Carnegiea gigantea Genome sequencing and assembly v2.</title>
        <authorList>
            <person name="Copetti D."/>
            <person name="Sanderson M.J."/>
            <person name="Burquez A."/>
            <person name="Wojciechowski M.F."/>
        </authorList>
    </citation>
    <scope>NUCLEOTIDE SEQUENCE</scope>
    <source>
        <strain evidence="2">SGP5-SGP5p</strain>
        <tissue evidence="2">Aerial part</tissue>
    </source>
</reference>
<dbReference type="Proteomes" id="UP001153076">
    <property type="component" value="Unassembled WGS sequence"/>
</dbReference>
<dbReference type="EMBL" id="JAKOGI010000566">
    <property type="protein sequence ID" value="KAJ8433007.1"/>
    <property type="molecule type" value="Genomic_DNA"/>
</dbReference>
<sequence>MSTITDAIMRQVSEQVQRAMEVVNSARPLPHFDYMTTAACEPSQRLMREPSPHHTDRDREALQSNQNGRPWTGNHDQLTVTTTRRSSRPDQGQLTKSITASTPYITHSREHPMLRRPPPMTAPPKPHNARKYCFGGQEVNPTGMIHLPLRFANKLKAKNLETDFLDVDVPTAYNIILGRPYPP</sequence>
<accession>A0A9Q1JY84</accession>
<feature type="compositionally biased region" description="Pro residues" evidence="1">
    <location>
        <begin position="115"/>
        <end position="126"/>
    </location>
</feature>
<comment type="caution">
    <text evidence="2">The sequence shown here is derived from an EMBL/GenBank/DDBJ whole genome shotgun (WGS) entry which is preliminary data.</text>
</comment>
<protein>
    <submittedName>
        <fullName evidence="2">Uncharacterized protein</fullName>
    </submittedName>
</protein>